<dbReference type="Proteomes" id="UP000616885">
    <property type="component" value="Unassembled WGS sequence"/>
</dbReference>
<evidence type="ECO:0000313" key="2">
    <source>
        <dbReference type="EMBL" id="KAF9751601.1"/>
    </source>
</evidence>
<feature type="region of interest" description="Disordered" evidence="1">
    <location>
        <begin position="139"/>
        <end position="161"/>
    </location>
</feature>
<gene>
    <name evidence="2" type="ORF">IM811_013395</name>
</gene>
<dbReference type="EMBL" id="JADCTT010000005">
    <property type="protein sequence ID" value="KAF9751601.1"/>
    <property type="molecule type" value="Genomic_DNA"/>
</dbReference>
<evidence type="ECO:0000256" key="1">
    <source>
        <dbReference type="SAM" id="MobiDB-lite"/>
    </source>
</evidence>
<comment type="caution">
    <text evidence="2">The sequence shown here is derived from an EMBL/GenBank/DDBJ whole genome shotgun (WGS) entry which is preliminary data.</text>
</comment>
<reference evidence="2" key="1">
    <citation type="submission" date="2020-10" db="EMBL/GenBank/DDBJ databases">
        <title>High-Quality Genome Resource of Clonostachys rosea strain S41 by Oxford Nanopore Long-Read Sequencing.</title>
        <authorList>
            <person name="Wang H."/>
        </authorList>
    </citation>
    <scope>NUCLEOTIDE SEQUENCE</scope>
    <source>
        <strain evidence="2">S41</strain>
    </source>
</reference>
<dbReference type="AlphaFoldDB" id="A0A8H7N9D3"/>
<protein>
    <submittedName>
        <fullName evidence="2">Uncharacterized protein</fullName>
    </submittedName>
</protein>
<accession>A0A8H7N9D3</accession>
<sequence length="309" mass="34449">MNLDPITPSDQGSPASLAVASVDTNPTIISIKPEEPPMIQFTTPQALEETINTVTGDAIYVKGVNATSFKLLEDFRSSTNRKYRFKRYYLADELLIITIPTSTHEIMHASLMQTVTLQIALMGLEEYWQGTGATTYKSLHGGSKAEGDSSGGPREPNTSFKGKWPTLVIEAGYSMSIESLRQEMRWWFHASDHRVKIVLLMKATLLPNRQLSSLLIEKWKELRHPGRAGATTTRSISHSEPQLMQSIIIERNLGSTNPNAPESYTVTSGELRLALEDLCLRPPRQGEHDVVITIRNLQWVASMIGDLED</sequence>
<organism evidence="2 3">
    <name type="scientific">Bionectria ochroleuca</name>
    <name type="common">Gliocladium roseum</name>
    <dbReference type="NCBI Taxonomy" id="29856"/>
    <lineage>
        <taxon>Eukaryota</taxon>
        <taxon>Fungi</taxon>
        <taxon>Dikarya</taxon>
        <taxon>Ascomycota</taxon>
        <taxon>Pezizomycotina</taxon>
        <taxon>Sordariomycetes</taxon>
        <taxon>Hypocreomycetidae</taxon>
        <taxon>Hypocreales</taxon>
        <taxon>Bionectriaceae</taxon>
        <taxon>Clonostachys</taxon>
    </lineage>
</organism>
<proteinExistence type="predicted"/>
<name>A0A8H7N9D3_BIOOC</name>
<evidence type="ECO:0000313" key="3">
    <source>
        <dbReference type="Proteomes" id="UP000616885"/>
    </source>
</evidence>